<dbReference type="PROSITE" id="PS50292">
    <property type="entry name" value="PEROXIDASE_3"/>
    <property type="match status" value="1"/>
</dbReference>
<dbReference type="GO" id="GO:0006979">
    <property type="term" value="P:response to oxidative stress"/>
    <property type="evidence" value="ECO:0007669"/>
    <property type="project" value="InterPro"/>
</dbReference>
<keyword evidence="8" id="KW-0276">Fatty acid metabolism</keyword>
<dbReference type="InterPro" id="IPR037120">
    <property type="entry name" value="Haem_peroxidase_sf_animal"/>
</dbReference>
<dbReference type="PANTHER" id="PTHR11903">
    <property type="entry name" value="PROSTAGLANDIN G/H SYNTHASE"/>
    <property type="match status" value="1"/>
</dbReference>
<dbReference type="EMBL" id="JAEPQZ010000017">
    <property type="protein sequence ID" value="KAG2172429.1"/>
    <property type="molecule type" value="Genomic_DNA"/>
</dbReference>
<evidence type="ECO:0000313" key="16">
    <source>
        <dbReference type="Proteomes" id="UP000654370"/>
    </source>
</evidence>
<dbReference type="GO" id="GO:0004666">
    <property type="term" value="F:prostaglandin-endoperoxide synthase activity"/>
    <property type="evidence" value="ECO:0007669"/>
    <property type="project" value="TreeGrafter"/>
</dbReference>
<dbReference type="CDD" id="cd09818">
    <property type="entry name" value="PIOX_like"/>
    <property type="match status" value="1"/>
</dbReference>
<dbReference type="GO" id="GO:0016702">
    <property type="term" value="F:oxidoreductase activity, acting on single donors with incorporation of molecular oxygen, incorporation of two atoms of oxygen"/>
    <property type="evidence" value="ECO:0007669"/>
    <property type="project" value="TreeGrafter"/>
</dbReference>
<keyword evidence="16" id="KW-1185">Reference proteome</keyword>
<sequence length="582" mass="66254">MAYLVLDTGGLIERDRLLQHNLFDSYANSAAKPPSATCGDAERRARTLDGSCNNLEEPAMGMVGYRFGRNVAPEWVQDVSRLLDPNPREVANELLLRDEFKPAETINMIAAAWVHFQVHDWMNHGRNVAQKDYIRVPLPENDRWRPEAEEILIPRTTNDSQAGDNRKEHVSYANEESHWWDLSQVYGTTQDINSKIRSFVDGKLKLDEEGLLPTDTDGMEVTGMKKNWWIGLSILHNLFTKEHNSICDYLKEHHPNMDDQELYDKARLINTAVNAKVHTVEWTPALLADEIGYIALNSNWYGLKKVFPDEKLMSALLHKVGILSSDSSDGIVGHPAQFNGVPFSLTEEFTAVYRFHALLPENITVVDSETGESLDTGHSILNCTFKKATQMMHEYQYKDLLATFGSKSPGSLTLNNYPKAMTDFTVPYDHPQVRIDIATIDIIRDRERGVPRFNNLRRGLNLRPIKTFEELNSDKEVVSKLKKIYKSVEDIDCMIGMLAEEPRPSGWAFGDTTFTVFVAMASRRLLTDRFLTDDFTPEYYTQEGIDWVAKTGFKEVLLRHEPSLSNLLSTVSNPFAPWTFKS</sequence>
<keyword evidence="12" id="KW-0443">Lipid metabolism</keyword>
<dbReference type="OrthoDB" id="823504at2759"/>
<keyword evidence="9" id="KW-0223">Dioxygenase</keyword>
<dbReference type="GO" id="GO:0020037">
    <property type="term" value="F:heme binding"/>
    <property type="evidence" value="ECO:0007669"/>
    <property type="project" value="InterPro"/>
</dbReference>
<dbReference type="GO" id="GO:0004601">
    <property type="term" value="F:peroxidase activity"/>
    <property type="evidence" value="ECO:0007669"/>
    <property type="project" value="UniProtKB-KW"/>
</dbReference>
<keyword evidence="2" id="KW-0444">Lipid biosynthesis</keyword>
<dbReference type="Pfam" id="PF03098">
    <property type="entry name" value="An_peroxidase"/>
    <property type="match status" value="1"/>
</dbReference>
<evidence type="ECO:0000256" key="2">
    <source>
        <dbReference type="ARBA" id="ARBA00022516"/>
    </source>
</evidence>
<evidence type="ECO:0000256" key="8">
    <source>
        <dbReference type="ARBA" id="ARBA00022832"/>
    </source>
</evidence>
<keyword evidence="13" id="KW-0275">Fatty acid biosynthesis</keyword>
<dbReference type="GO" id="GO:0046872">
    <property type="term" value="F:metal ion binding"/>
    <property type="evidence" value="ECO:0007669"/>
    <property type="project" value="UniProtKB-KW"/>
</dbReference>
<evidence type="ECO:0000256" key="7">
    <source>
        <dbReference type="ARBA" id="ARBA00022821"/>
    </source>
</evidence>
<keyword evidence="5 14" id="KW-0479">Metal-binding</keyword>
<dbReference type="SUPFAM" id="SSF48113">
    <property type="entry name" value="Heme-dependent peroxidases"/>
    <property type="match status" value="1"/>
</dbReference>
<dbReference type="InterPro" id="IPR019791">
    <property type="entry name" value="Haem_peroxidase_animal"/>
</dbReference>
<feature type="binding site" description="axial binding residue" evidence="14">
    <location>
        <position position="356"/>
    </location>
    <ligand>
        <name>heme b</name>
        <dbReference type="ChEBI" id="CHEBI:60344"/>
    </ligand>
    <ligandPart>
        <name>Fe</name>
        <dbReference type="ChEBI" id="CHEBI:18248"/>
    </ligandPart>
</feature>
<gene>
    <name evidence="15" type="ORF">INT43_004971</name>
</gene>
<evidence type="ECO:0000256" key="11">
    <source>
        <dbReference type="ARBA" id="ARBA00023004"/>
    </source>
</evidence>
<dbReference type="Gene3D" id="1.10.640.10">
    <property type="entry name" value="Haem peroxidase domain superfamily, animal type"/>
    <property type="match status" value="1"/>
</dbReference>
<organism evidence="15 16">
    <name type="scientific">Mortierella isabellina</name>
    <name type="common">Filamentous fungus</name>
    <name type="synonym">Umbelopsis isabellina</name>
    <dbReference type="NCBI Taxonomy" id="91625"/>
    <lineage>
        <taxon>Eukaryota</taxon>
        <taxon>Fungi</taxon>
        <taxon>Fungi incertae sedis</taxon>
        <taxon>Mucoromycota</taxon>
        <taxon>Mucoromycotina</taxon>
        <taxon>Umbelopsidomycetes</taxon>
        <taxon>Umbelopsidales</taxon>
        <taxon>Umbelopsidaceae</taxon>
        <taxon>Umbelopsis</taxon>
    </lineage>
</organism>
<evidence type="ECO:0000256" key="6">
    <source>
        <dbReference type="ARBA" id="ARBA00022767"/>
    </source>
</evidence>
<dbReference type="GO" id="GO:0006633">
    <property type="term" value="P:fatty acid biosynthetic process"/>
    <property type="evidence" value="ECO:0007669"/>
    <property type="project" value="UniProtKB-KW"/>
</dbReference>
<evidence type="ECO:0000256" key="10">
    <source>
        <dbReference type="ARBA" id="ARBA00023002"/>
    </source>
</evidence>
<keyword evidence="6" id="KW-0925">Oxylipin biosynthesis</keyword>
<proteinExistence type="predicted"/>
<dbReference type="InterPro" id="IPR034815">
    <property type="entry name" value="A_dioxygenase"/>
</dbReference>
<evidence type="ECO:0000256" key="3">
    <source>
        <dbReference type="ARBA" id="ARBA00022559"/>
    </source>
</evidence>
<protein>
    <submittedName>
        <fullName evidence="15">Uncharacterized protein</fullName>
    </submittedName>
</protein>
<evidence type="ECO:0000256" key="1">
    <source>
        <dbReference type="ARBA" id="ARBA00001913"/>
    </source>
</evidence>
<evidence type="ECO:0000256" key="9">
    <source>
        <dbReference type="ARBA" id="ARBA00022964"/>
    </source>
</evidence>
<evidence type="ECO:0000256" key="12">
    <source>
        <dbReference type="ARBA" id="ARBA00023098"/>
    </source>
</evidence>
<comment type="cofactor">
    <cofactor evidence="1">
        <name>Ca(2+)</name>
        <dbReference type="ChEBI" id="CHEBI:29108"/>
    </cofactor>
</comment>
<name>A0A8H7PEZ5_MORIS</name>
<keyword evidence="11 14" id="KW-0408">Iron</keyword>
<reference evidence="15" key="1">
    <citation type="submission" date="2020-12" db="EMBL/GenBank/DDBJ databases">
        <title>Metabolic potential, ecology and presence of endohyphal bacteria is reflected in genomic diversity of Mucoromycotina.</title>
        <authorList>
            <person name="Muszewska A."/>
            <person name="Okrasinska A."/>
            <person name="Steczkiewicz K."/>
            <person name="Drgas O."/>
            <person name="Orlowska M."/>
            <person name="Perlinska-Lenart U."/>
            <person name="Aleksandrzak-Piekarczyk T."/>
            <person name="Szatraj K."/>
            <person name="Zielenkiewicz U."/>
            <person name="Pilsyk S."/>
            <person name="Malc E."/>
            <person name="Mieczkowski P."/>
            <person name="Kruszewska J.S."/>
            <person name="Biernat P."/>
            <person name="Pawlowska J."/>
        </authorList>
    </citation>
    <scope>NUCLEOTIDE SEQUENCE</scope>
    <source>
        <strain evidence="15">WA0000067209</strain>
    </source>
</reference>
<keyword evidence="3" id="KW-0575">Peroxidase</keyword>
<dbReference type="PANTHER" id="PTHR11903:SF11">
    <property type="entry name" value="ALPHA-DIOXYGENASE 1"/>
    <property type="match status" value="1"/>
</dbReference>
<dbReference type="AlphaFoldDB" id="A0A8H7PEZ5"/>
<evidence type="ECO:0000256" key="4">
    <source>
        <dbReference type="ARBA" id="ARBA00022617"/>
    </source>
</evidence>
<evidence type="ECO:0000256" key="13">
    <source>
        <dbReference type="ARBA" id="ARBA00023160"/>
    </source>
</evidence>
<dbReference type="GO" id="GO:0006952">
    <property type="term" value="P:defense response"/>
    <property type="evidence" value="ECO:0007669"/>
    <property type="project" value="UniProtKB-KW"/>
</dbReference>
<accession>A0A8H7PEZ5</accession>
<comment type="caution">
    <text evidence="15">The sequence shown here is derived from an EMBL/GenBank/DDBJ whole genome shotgun (WGS) entry which is preliminary data.</text>
</comment>
<dbReference type="GO" id="GO:0005737">
    <property type="term" value="C:cytoplasm"/>
    <property type="evidence" value="ECO:0007669"/>
    <property type="project" value="TreeGrafter"/>
</dbReference>
<dbReference type="GO" id="GO:0031408">
    <property type="term" value="P:oxylipin biosynthetic process"/>
    <property type="evidence" value="ECO:0007669"/>
    <property type="project" value="UniProtKB-KW"/>
</dbReference>
<dbReference type="Proteomes" id="UP000654370">
    <property type="component" value="Unassembled WGS sequence"/>
</dbReference>
<keyword evidence="4 14" id="KW-0349">Heme</keyword>
<dbReference type="InterPro" id="IPR010255">
    <property type="entry name" value="Haem_peroxidase_sf"/>
</dbReference>
<evidence type="ECO:0000313" key="15">
    <source>
        <dbReference type="EMBL" id="KAG2172429.1"/>
    </source>
</evidence>
<dbReference type="InterPro" id="IPR050783">
    <property type="entry name" value="Oxylipin_biosynth_metab"/>
</dbReference>
<evidence type="ECO:0000256" key="5">
    <source>
        <dbReference type="ARBA" id="ARBA00022723"/>
    </source>
</evidence>
<keyword evidence="7" id="KW-0611">Plant defense</keyword>
<keyword evidence="10" id="KW-0560">Oxidoreductase</keyword>
<evidence type="ECO:0000256" key="14">
    <source>
        <dbReference type="PIRSR" id="PIRSR619791-2"/>
    </source>
</evidence>